<dbReference type="GO" id="GO:0016757">
    <property type="term" value="F:glycosyltransferase activity"/>
    <property type="evidence" value="ECO:0007669"/>
    <property type="project" value="UniProtKB-KW"/>
</dbReference>
<evidence type="ECO:0000313" key="5">
    <source>
        <dbReference type="Proteomes" id="UP000199032"/>
    </source>
</evidence>
<feature type="domain" description="Phosphoribosyltransferase" evidence="2">
    <location>
        <begin position="152"/>
        <end position="245"/>
    </location>
</feature>
<dbReference type="InterPro" id="IPR051910">
    <property type="entry name" value="ComF/GntX_DNA_util-trans"/>
</dbReference>
<dbReference type="AlphaFoldDB" id="A0A0S4LQF2"/>
<sequence>MAAFPLLPTFLRRVTRFFFPIQCVVCGAPLADDLIPHFCTGCWSALQPMPPARCARCDRPFASALATAYSPQHLCYACVERPPSYTRAWTLYPYTPPLQDAIRLLKYQGKVSLVTPLANLMLTTLPQLDTIDMIIPVPLHHARLCQREFNQALLLADQIGRHLNISISYTNLVRTTSTAPQTSLSRKSRLKNLRHAFAVRHPTQLMNKRILLIDDVFTTGTTVNECARTLRRSGSADVFVLTLARTIDQNLIPDRTHSPAFYPFSSH</sequence>
<dbReference type="PANTHER" id="PTHR47505:SF1">
    <property type="entry name" value="DNA UTILIZATION PROTEIN YHGH"/>
    <property type="match status" value="1"/>
</dbReference>
<name>A0A0S4LQF2_9BACT</name>
<dbReference type="EC" id="2.4.2.-" evidence="4"/>
<dbReference type="CDD" id="cd06223">
    <property type="entry name" value="PRTases_typeI"/>
    <property type="match status" value="1"/>
</dbReference>
<dbReference type="InterPro" id="IPR029057">
    <property type="entry name" value="PRTase-like"/>
</dbReference>
<organism evidence="4 5">
    <name type="scientific">Candidatus Nitrospira nitrosa</name>
    <dbReference type="NCBI Taxonomy" id="1742972"/>
    <lineage>
        <taxon>Bacteria</taxon>
        <taxon>Pseudomonadati</taxon>
        <taxon>Nitrospirota</taxon>
        <taxon>Nitrospiria</taxon>
        <taxon>Nitrospirales</taxon>
        <taxon>Nitrospiraceae</taxon>
        <taxon>Nitrospira</taxon>
    </lineage>
</organism>
<evidence type="ECO:0000259" key="2">
    <source>
        <dbReference type="Pfam" id="PF00156"/>
    </source>
</evidence>
<accession>A0A0S4LQF2</accession>
<dbReference type="Pfam" id="PF18912">
    <property type="entry name" value="DZR_2"/>
    <property type="match status" value="1"/>
</dbReference>
<keyword evidence="4" id="KW-0328">Glycosyltransferase</keyword>
<evidence type="ECO:0000313" key="4">
    <source>
        <dbReference type="EMBL" id="CUS39503.1"/>
    </source>
</evidence>
<reference evidence="4 5" key="1">
    <citation type="submission" date="2015-10" db="EMBL/GenBank/DDBJ databases">
        <authorList>
            <person name="Gilbert D.G."/>
        </authorList>
    </citation>
    <scope>NUCLEOTIDE SEQUENCE [LARGE SCALE GENOMIC DNA]</scope>
    <source>
        <strain evidence="4">COMA1</strain>
    </source>
</reference>
<dbReference type="Pfam" id="PF00156">
    <property type="entry name" value="Pribosyltran"/>
    <property type="match status" value="1"/>
</dbReference>
<evidence type="ECO:0000259" key="3">
    <source>
        <dbReference type="Pfam" id="PF18912"/>
    </source>
</evidence>
<feature type="domain" description="Double zinc ribbon" evidence="3">
    <location>
        <begin position="15"/>
        <end position="79"/>
    </location>
</feature>
<dbReference type="InterPro" id="IPR000836">
    <property type="entry name" value="PRTase_dom"/>
</dbReference>
<evidence type="ECO:0000256" key="1">
    <source>
        <dbReference type="ARBA" id="ARBA00008007"/>
    </source>
</evidence>
<keyword evidence="5" id="KW-1185">Reference proteome</keyword>
<proteinExistence type="inferred from homology"/>
<comment type="similarity">
    <text evidence="1">Belongs to the ComF/GntX family.</text>
</comment>
<dbReference type="PANTHER" id="PTHR47505">
    <property type="entry name" value="DNA UTILIZATION PROTEIN YHGH"/>
    <property type="match status" value="1"/>
</dbReference>
<dbReference type="Proteomes" id="UP000199032">
    <property type="component" value="Unassembled WGS sequence"/>
</dbReference>
<dbReference type="EMBL" id="CZQA01000014">
    <property type="protein sequence ID" value="CUS39503.1"/>
    <property type="molecule type" value="Genomic_DNA"/>
</dbReference>
<dbReference type="Gene3D" id="3.40.50.2020">
    <property type="match status" value="1"/>
</dbReference>
<dbReference type="InterPro" id="IPR044005">
    <property type="entry name" value="DZR_2"/>
</dbReference>
<protein>
    <submittedName>
        <fullName evidence="4">Putative Phosphoribosyltransferase</fullName>
        <ecNumber evidence="4">2.4.2.-</ecNumber>
    </submittedName>
</protein>
<dbReference type="STRING" id="1742972.COMA1_80057"/>
<dbReference type="OrthoDB" id="9793412at2"/>
<gene>
    <name evidence="4" type="ORF">COMA1_80057</name>
</gene>
<dbReference type="SUPFAM" id="SSF53271">
    <property type="entry name" value="PRTase-like"/>
    <property type="match status" value="1"/>
</dbReference>
<keyword evidence="4" id="KW-0808">Transferase</keyword>